<gene>
    <name evidence="1" type="ORF">IAB59_04260</name>
</gene>
<dbReference type="Proteomes" id="UP000886833">
    <property type="component" value="Unassembled WGS sequence"/>
</dbReference>
<dbReference type="EMBL" id="DVKQ01000057">
    <property type="protein sequence ID" value="HIT37675.1"/>
    <property type="molecule type" value="Genomic_DNA"/>
</dbReference>
<dbReference type="AlphaFoldDB" id="A0A9D1KBJ1"/>
<evidence type="ECO:0000313" key="1">
    <source>
        <dbReference type="EMBL" id="HIT37675.1"/>
    </source>
</evidence>
<name>A0A9D1KBJ1_9FIRM</name>
<proteinExistence type="predicted"/>
<accession>A0A9D1KBJ1</accession>
<reference evidence="1" key="2">
    <citation type="journal article" date="2021" name="PeerJ">
        <title>Extensive microbial diversity within the chicken gut microbiome revealed by metagenomics and culture.</title>
        <authorList>
            <person name="Gilroy R."/>
            <person name="Ravi A."/>
            <person name="Getino M."/>
            <person name="Pursley I."/>
            <person name="Horton D.L."/>
            <person name="Alikhan N.F."/>
            <person name="Baker D."/>
            <person name="Gharbi K."/>
            <person name="Hall N."/>
            <person name="Watson M."/>
            <person name="Adriaenssens E.M."/>
            <person name="Foster-Nyarko E."/>
            <person name="Jarju S."/>
            <person name="Secka A."/>
            <person name="Antonio M."/>
            <person name="Oren A."/>
            <person name="Chaudhuri R.R."/>
            <person name="La Ragione R."/>
            <person name="Hildebrand F."/>
            <person name="Pallen M.J."/>
        </authorList>
    </citation>
    <scope>NUCLEOTIDE SEQUENCE</scope>
    <source>
        <strain evidence="1">CHK195-26880</strain>
    </source>
</reference>
<protein>
    <submittedName>
        <fullName evidence="1">Uncharacterized protein</fullName>
    </submittedName>
</protein>
<reference evidence="1" key="1">
    <citation type="submission" date="2020-10" db="EMBL/GenBank/DDBJ databases">
        <authorList>
            <person name="Gilroy R."/>
        </authorList>
    </citation>
    <scope>NUCLEOTIDE SEQUENCE</scope>
    <source>
        <strain evidence="1">CHK195-26880</strain>
    </source>
</reference>
<sequence length="293" mass="33965">MDELNYLLKDIETEVIKTIDDDKYSLDKISTKEEIDNYLLLNAINNNPYANNKEKEVMYEFLDFFNSNPYLDTKKVYSNLVNLKFIRNYNPFSNGISNYNNNDFIISASYHDNRITYYSTPTKAIIGHEVAHAIFDTRSIPDAYVEGVAEIIENKYFKDEDEQDFGAYNKNVAITQATIELIGKDKFLEAISTDNISIIKDALVEVYSFNNNINKETATLYVDDLFKYLSNGLDDANVTKSTAKLFESFYIKGTYDIGKLIRLVNYTSILYYGPDEVNLPYYYFNEEKTLTKH</sequence>
<organism evidence="1 2">
    <name type="scientific">Candidatus Onthousia faecipullorum</name>
    <dbReference type="NCBI Taxonomy" id="2840887"/>
    <lineage>
        <taxon>Bacteria</taxon>
        <taxon>Bacillati</taxon>
        <taxon>Bacillota</taxon>
        <taxon>Bacilli</taxon>
        <taxon>Candidatus Onthousia</taxon>
    </lineage>
</organism>
<evidence type="ECO:0000313" key="2">
    <source>
        <dbReference type="Proteomes" id="UP000886833"/>
    </source>
</evidence>
<comment type="caution">
    <text evidence="1">The sequence shown here is derived from an EMBL/GenBank/DDBJ whole genome shotgun (WGS) entry which is preliminary data.</text>
</comment>